<keyword evidence="2" id="KW-1185">Reference proteome</keyword>
<sequence>MDEHLTNSEIIPMNQGFMASIQNDNQLQVIHNDSVGMNPEFEGGFEYQNHLQMIQRKLEGFQNPGFIAENQQLLPTSDTNVIAPKFIFGQDHAQLIHNDNSTTGFDSLSPRTTVVGSGSGSRQPLSKEAITQHFNKPLLEAAKELNVGSTQLKNRCRELGIPKWPRRQLKSLETLINNTQELNNIANEADVILGIENEKKAIFEGSSSKMTDTTKKFRQAVFRDVYRKRKAEEMEETSSGTHAQQQSLPSGSAIDVDLLGHVNDEGSHPIIESMVVPILQEGPSQVPFDEDWSFLDQEYMNLDLLENVNDEISHPMIEGMTIPILQEGPSQVPSNSDMSGFNPDFLKIISEEKTEDLTGDIACFRRSD</sequence>
<organism evidence="1 2">
    <name type="scientific">Cichorium intybus</name>
    <name type="common">Chicory</name>
    <dbReference type="NCBI Taxonomy" id="13427"/>
    <lineage>
        <taxon>Eukaryota</taxon>
        <taxon>Viridiplantae</taxon>
        <taxon>Streptophyta</taxon>
        <taxon>Embryophyta</taxon>
        <taxon>Tracheophyta</taxon>
        <taxon>Spermatophyta</taxon>
        <taxon>Magnoliopsida</taxon>
        <taxon>eudicotyledons</taxon>
        <taxon>Gunneridae</taxon>
        <taxon>Pentapetalae</taxon>
        <taxon>asterids</taxon>
        <taxon>campanulids</taxon>
        <taxon>Asterales</taxon>
        <taxon>Asteraceae</taxon>
        <taxon>Cichorioideae</taxon>
        <taxon>Cichorieae</taxon>
        <taxon>Cichoriinae</taxon>
        <taxon>Cichorium</taxon>
    </lineage>
</organism>
<evidence type="ECO:0000313" key="1">
    <source>
        <dbReference type="EMBL" id="KAI3709684.1"/>
    </source>
</evidence>
<comment type="caution">
    <text evidence="1">The sequence shown here is derived from an EMBL/GenBank/DDBJ whole genome shotgun (WGS) entry which is preliminary data.</text>
</comment>
<gene>
    <name evidence="1" type="ORF">L2E82_39450</name>
</gene>
<evidence type="ECO:0000313" key="2">
    <source>
        <dbReference type="Proteomes" id="UP001055811"/>
    </source>
</evidence>
<name>A0ACB9AI14_CICIN</name>
<dbReference type="Proteomes" id="UP001055811">
    <property type="component" value="Linkage Group LG07"/>
</dbReference>
<dbReference type="EMBL" id="CM042015">
    <property type="protein sequence ID" value="KAI3709684.1"/>
    <property type="molecule type" value="Genomic_DNA"/>
</dbReference>
<proteinExistence type="predicted"/>
<reference evidence="2" key="1">
    <citation type="journal article" date="2022" name="Mol. Ecol. Resour.">
        <title>The genomes of chicory, endive, great burdock and yacon provide insights into Asteraceae palaeo-polyploidization history and plant inulin production.</title>
        <authorList>
            <person name="Fan W."/>
            <person name="Wang S."/>
            <person name="Wang H."/>
            <person name="Wang A."/>
            <person name="Jiang F."/>
            <person name="Liu H."/>
            <person name="Zhao H."/>
            <person name="Xu D."/>
            <person name="Zhang Y."/>
        </authorList>
    </citation>
    <scope>NUCLEOTIDE SEQUENCE [LARGE SCALE GENOMIC DNA]</scope>
    <source>
        <strain evidence="2">cv. Punajuju</strain>
    </source>
</reference>
<protein>
    <submittedName>
        <fullName evidence="1">Uncharacterized protein</fullName>
    </submittedName>
</protein>
<accession>A0ACB9AI14</accession>
<reference evidence="1 2" key="2">
    <citation type="journal article" date="2022" name="Mol. Ecol. Resour.">
        <title>The genomes of chicory, endive, great burdock and yacon provide insights into Asteraceae paleo-polyploidization history and plant inulin production.</title>
        <authorList>
            <person name="Fan W."/>
            <person name="Wang S."/>
            <person name="Wang H."/>
            <person name="Wang A."/>
            <person name="Jiang F."/>
            <person name="Liu H."/>
            <person name="Zhao H."/>
            <person name="Xu D."/>
            <person name="Zhang Y."/>
        </authorList>
    </citation>
    <scope>NUCLEOTIDE SEQUENCE [LARGE SCALE GENOMIC DNA]</scope>
    <source>
        <strain evidence="2">cv. Punajuju</strain>
        <tissue evidence="1">Leaves</tissue>
    </source>
</reference>